<dbReference type="EMBL" id="CAJVQA010000741">
    <property type="protein sequence ID" value="CAG8488740.1"/>
    <property type="molecule type" value="Genomic_DNA"/>
</dbReference>
<feature type="region of interest" description="Disordered" evidence="6">
    <location>
        <begin position="49"/>
        <end position="167"/>
    </location>
</feature>
<comment type="subcellular location">
    <subcellularLocation>
        <location evidence="1">Membrane</location>
    </subcellularLocation>
</comment>
<evidence type="ECO:0000256" key="3">
    <source>
        <dbReference type="ARBA" id="ARBA00022692"/>
    </source>
</evidence>
<sequence>MAEYSPDDILALIFSFIFPPIGVAIKRGWYFPGIIHAIYIIYKYRNEPTSSENPARTYPPPPSVAIPINDDHTTTTTTTRQIDKSSYKTPENTQNSLTEFPPSSTSPEPSPEKIQENIPKSELPSPHYGTHTLEDTDPNRYKKNSQNESGGMAEMVGNDNVLGRKKE</sequence>
<dbReference type="GO" id="GO:0016020">
    <property type="term" value="C:membrane"/>
    <property type="evidence" value="ECO:0007669"/>
    <property type="project" value="UniProtKB-SubCell"/>
</dbReference>
<evidence type="ECO:0000256" key="4">
    <source>
        <dbReference type="ARBA" id="ARBA00022989"/>
    </source>
</evidence>
<dbReference type="Proteomes" id="UP000789759">
    <property type="component" value="Unassembled WGS sequence"/>
</dbReference>
<dbReference type="PROSITE" id="PS01309">
    <property type="entry name" value="UPF0057"/>
    <property type="match status" value="1"/>
</dbReference>
<reference evidence="7" key="1">
    <citation type="submission" date="2021-06" db="EMBL/GenBank/DDBJ databases">
        <authorList>
            <person name="Kallberg Y."/>
            <person name="Tangrot J."/>
            <person name="Rosling A."/>
        </authorList>
    </citation>
    <scope>NUCLEOTIDE SEQUENCE</scope>
    <source>
        <strain evidence="7">FL966</strain>
    </source>
</reference>
<protein>
    <submittedName>
        <fullName evidence="7">19696_t:CDS:1</fullName>
    </submittedName>
</protein>
<comment type="similarity">
    <text evidence="2">Belongs to the UPF0057 (PMP3) family.</text>
</comment>
<comment type="caution">
    <text evidence="7">The sequence shown here is derived from an EMBL/GenBank/DDBJ whole genome shotgun (WGS) entry which is preliminary data.</text>
</comment>
<evidence type="ECO:0000256" key="2">
    <source>
        <dbReference type="ARBA" id="ARBA00009530"/>
    </source>
</evidence>
<proteinExistence type="inferred from homology"/>
<name>A0A9N8WMU3_9GLOM</name>
<evidence type="ECO:0000256" key="5">
    <source>
        <dbReference type="ARBA" id="ARBA00023136"/>
    </source>
</evidence>
<keyword evidence="3" id="KW-0812">Transmembrane</keyword>
<dbReference type="AlphaFoldDB" id="A0A9N8WMU3"/>
<evidence type="ECO:0000313" key="8">
    <source>
        <dbReference type="Proteomes" id="UP000789759"/>
    </source>
</evidence>
<keyword evidence="8" id="KW-1185">Reference proteome</keyword>
<feature type="compositionally biased region" description="Low complexity" evidence="6">
    <location>
        <begin position="96"/>
        <end position="107"/>
    </location>
</feature>
<organism evidence="7 8">
    <name type="scientific">Cetraspora pellucida</name>
    <dbReference type="NCBI Taxonomy" id="1433469"/>
    <lineage>
        <taxon>Eukaryota</taxon>
        <taxon>Fungi</taxon>
        <taxon>Fungi incertae sedis</taxon>
        <taxon>Mucoromycota</taxon>
        <taxon>Glomeromycotina</taxon>
        <taxon>Glomeromycetes</taxon>
        <taxon>Diversisporales</taxon>
        <taxon>Gigasporaceae</taxon>
        <taxon>Cetraspora</taxon>
    </lineage>
</organism>
<dbReference type="InterPro" id="IPR000612">
    <property type="entry name" value="PMP3"/>
</dbReference>
<accession>A0A9N8WMU3</accession>
<keyword evidence="4" id="KW-1133">Transmembrane helix</keyword>
<evidence type="ECO:0000256" key="1">
    <source>
        <dbReference type="ARBA" id="ARBA00004370"/>
    </source>
</evidence>
<keyword evidence="5" id="KW-0472">Membrane</keyword>
<dbReference type="OrthoDB" id="2802411at2759"/>
<evidence type="ECO:0000313" key="7">
    <source>
        <dbReference type="EMBL" id="CAG8488740.1"/>
    </source>
</evidence>
<gene>
    <name evidence="7" type="ORF">CPELLU_LOCUS1874</name>
</gene>
<evidence type="ECO:0000256" key="6">
    <source>
        <dbReference type="SAM" id="MobiDB-lite"/>
    </source>
</evidence>